<dbReference type="GO" id="GO:0003676">
    <property type="term" value="F:nucleic acid binding"/>
    <property type="evidence" value="ECO:0007669"/>
    <property type="project" value="InterPro"/>
</dbReference>
<protein>
    <submittedName>
        <fullName evidence="3">GntR family transcriptional regulator</fullName>
    </submittedName>
</protein>
<sequence length="279" mass="31412">MEIIKELGRITVLPISRFTAHGAYLTLSEGQEVLLPQGYLNGEEKEGDEKEVFIYTDSEDRLVAVTNRPVALLDEFAVMPVKQVAAIGAFMDWGLPKDLFVPVSEMGKPMKEGESYLVMVCVDYRTNRLIGVSKYQDFVLADTEGFEEGQEVEALIFERTDLGFKALINQHYEGLIYGNETFTGVSTGDHVKAFVKKRREDGKLDLQLTPIGRQKYEEGAEKILDALKDNQFLPLHDKSSPEEIKSILGMSKKHFKQSIGQLYKARKIVIKEDGISLVD</sequence>
<evidence type="ECO:0000256" key="1">
    <source>
        <dbReference type="PIRNR" id="PIRNR012524"/>
    </source>
</evidence>
<dbReference type="SMART" id="SM00316">
    <property type="entry name" value="S1"/>
    <property type="match status" value="2"/>
</dbReference>
<dbReference type="Gene3D" id="2.40.50.140">
    <property type="entry name" value="Nucleic acid-binding proteins"/>
    <property type="match status" value="1"/>
</dbReference>
<dbReference type="InterPro" id="IPR003029">
    <property type="entry name" value="S1_domain"/>
</dbReference>
<dbReference type="InterPro" id="IPR036388">
    <property type="entry name" value="WH-like_DNA-bd_sf"/>
</dbReference>
<dbReference type="InterPro" id="IPR040764">
    <property type="entry name" value="CvfB_WH"/>
</dbReference>
<dbReference type="PIRSF" id="PIRSF012524">
    <property type="entry name" value="YitL_S1"/>
    <property type="match status" value="1"/>
</dbReference>
<evidence type="ECO:0000313" key="3">
    <source>
        <dbReference type="EMBL" id="GGZ32017.1"/>
    </source>
</evidence>
<dbReference type="InterPro" id="IPR012340">
    <property type="entry name" value="NA-bd_OB-fold"/>
</dbReference>
<dbReference type="Pfam" id="PF17783">
    <property type="entry name" value="WHD_CvfB"/>
    <property type="match status" value="1"/>
</dbReference>
<keyword evidence="4" id="KW-1185">Reference proteome</keyword>
<name>A0A918Q4T0_9BACT</name>
<reference evidence="3" key="2">
    <citation type="submission" date="2020-09" db="EMBL/GenBank/DDBJ databases">
        <authorList>
            <person name="Sun Q."/>
            <person name="Kim S."/>
        </authorList>
    </citation>
    <scope>NUCLEOTIDE SEQUENCE</scope>
    <source>
        <strain evidence="3">KCTC 12368</strain>
    </source>
</reference>
<dbReference type="PANTHER" id="PTHR37296">
    <property type="entry name" value="CONSERVED VIRULENCE FACTOR B"/>
    <property type="match status" value="1"/>
</dbReference>
<dbReference type="AlphaFoldDB" id="A0A918Q4T0"/>
<accession>A0A918Q4T0</accession>
<evidence type="ECO:0000313" key="4">
    <source>
        <dbReference type="Proteomes" id="UP000619457"/>
    </source>
</evidence>
<comment type="similarity">
    <text evidence="1">Belongs to the CvfB family.</text>
</comment>
<gene>
    <name evidence="3" type="ORF">GCM10007049_26750</name>
</gene>
<reference evidence="3" key="1">
    <citation type="journal article" date="2014" name="Int. J. Syst. Evol. Microbiol.">
        <title>Complete genome sequence of Corynebacterium casei LMG S-19264T (=DSM 44701T), isolated from a smear-ripened cheese.</title>
        <authorList>
            <consortium name="US DOE Joint Genome Institute (JGI-PGF)"/>
            <person name="Walter F."/>
            <person name="Albersmeier A."/>
            <person name="Kalinowski J."/>
            <person name="Ruckert C."/>
        </authorList>
    </citation>
    <scope>NUCLEOTIDE SEQUENCE</scope>
    <source>
        <strain evidence="3">KCTC 12368</strain>
    </source>
</reference>
<proteinExistence type="inferred from homology"/>
<dbReference type="InterPro" id="IPR014464">
    <property type="entry name" value="CvfB_fam"/>
</dbReference>
<feature type="domain" description="S1 motif" evidence="2">
    <location>
        <begin position="6"/>
        <end position="68"/>
    </location>
</feature>
<dbReference type="PANTHER" id="PTHR37296:SF1">
    <property type="entry name" value="CONSERVED VIRULENCE FACTOR B"/>
    <property type="match status" value="1"/>
</dbReference>
<dbReference type="Proteomes" id="UP000619457">
    <property type="component" value="Unassembled WGS sequence"/>
</dbReference>
<evidence type="ECO:0000259" key="2">
    <source>
        <dbReference type="SMART" id="SM00316"/>
    </source>
</evidence>
<dbReference type="SUPFAM" id="SSF50249">
    <property type="entry name" value="Nucleic acid-binding proteins"/>
    <property type="match status" value="1"/>
</dbReference>
<organism evidence="3 4">
    <name type="scientific">Echinicola pacifica</name>
    <dbReference type="NCBI Taxonomy" id="346377"/>
    <lineage>
        <taxon>Bacteria</taxon>
        <taxon>Pseudomonadati</taxon>
        <taxon>Bacteroidota</taxon>
        <taxon>Cytophagia</taxon>
        <taxon>Cytophagales</taxon>
        <taxon>Cyclobacteriaceae</taxon>
        <taxon>Echinicola</taxon>
    </lineage>
</organism>
<dbReference type="Gene3D" id="1.10.10.10">
    <property type="entry name" value="Winged helix-like DNA-binding domain superfamily/Winged helix DNA-binding domain"/>
    <property type="match status" value="1"/>
</dbReference>
<feature type="domain" description="S1 motif" evidence="2">
    <location>
        <begin position="147"/>
        <end position="209"/>
    </location>
</feature>
<comment type="caution">
    <text evidence="3">The sequence shown here is derived from an EMBL/GenBank/DDBJ whole genome shotgun (WGS) entry which is preliminary data.</text>
</comment>
<dbReference type="EMBL" id="BMWX01000004">
    <property type="protein sequence ID" value="GGZ32017.1"/>
    <property type="molecule type" value="Genomic_DNA"/>
</dbReference>
<dbReference type="Pfam" id="PF13509">
    <property type="entry name" value="S1_2"/>
    <property type="match status" value="1"/>
</dbReference>
<dbReference type="InterPro" id="IPR039566">
    <property type="entry name" value="CvfB_S1_st"/>
</dbReference>